<reference evidence="6" key="1">
    <citation type="journal article" date="2020" name="Nat. Ecol. Evol.">
        <title>Deeply conserved synteny resolves early events in vertebrate evolution.</title>
        <authorList>
            <person name="Simakov O."/>
            <person name="Marletaz F."/>
            <person name="Yue J.X."/>
            <person name="O'Connell B."/>
            <person name="Jenkins J."/>
            <person name="Brandt A."/>
            <person name="Calef R."/>
            <person name="Tung C.H."/>
            <person name="Huang T.K."/>
            <person name="Schmutz J."/>
            <person name="Satoh N."/>
            <person name="Yu J.K."/>
            <person name="Putnam N.H."/>
            <person name="Green R.E."/>
            <person name="Rokhsar D.S."/>
        </authorList>
    </citation>
    <scope>NUCLEOTIDE SEQUENCE [LARGE SCALE GENOMIC DNA]</scope>
    <source>
        <strain evidence="6">S238N-H82</strain>
    </source>
</reference>
<name>A0A9J7N7L4_BRAFL</name>
<accession>A0A9J7N7L4</accession>
<dbReference type="Pfam" id="PF00059">
    <property type="entry name" value="Lectin_C"/>
    <property type="match status" value="1"/>
</dbReference>
<dbReference type="SUPFAM" id="SSF53300">
    <property type="entry name" value="vWA-like"/>
    <property type="match status" value="1"/>
</dbReference>
<reference evidence="7" key="2">
    <citation type="submission" date="2025-08" db="UniProtKB">
        <authorList>
            <consortium name="RefSeq"/>
        </authorList>
    </citation>
    <scope>IDENTIFICATION</scope>
    <source>
        <strain evidence="7">S238N-H82</strain>
        <tissue evidence="7">Testes</tissue>
    </source>
</reference>
<dbReference type="InterPro" id="IPR016187">
    <property type="entry name" value="CTDL_fold"/>
</dbReference>
<feature type="domain" description="C-type lectin" evidence="3">
    <location>
        <begin position="200"/>
        <end position="329"/>
    </location>
</feature>
<evidence type="ECO:0000259" key="4">
    <source>
        <dbReference type="PROSITE" id="PS50234"/>
    </source>
</evidence>
<evidence type="ECO:0000256" key="2">
    <source>
        <dbReference type="SAM" id="MobiDB-lite"/>
    </source>
</evidence>
<feature type="domain" description="VWFA" evidence="4">
    <location>
        <begin position="1"/>
        <end position="85"/>
    </location>
</feature>
<protein>
    <submittedName>
        <fullName evidence="7">Uncharacterized protein LOC118429674</fullName>
    </submittedName>
</protein>
<evidence type="ECO:0000313" key="7">
    <source>
        <dbReference type="RefSeq" id="XP_035696152.1"/>
    </source>
</evidence>
<evidence type="ECO:0000259" key="5">
    <source>
        <dbReference type="PROSITE" id="PS51212"/>
    </source>
</evidence>
<evidence type="ECO:0000256" key="1">
    <source>
        <dbReference type="ARBA" id="ARBA00023157"/>
    </source>
</evidence>
<dbReference type="InterPro" id="IPR036465">
    <property type="entry name" value="vWFA_dom_sf"/>
</dbReference>
<dbReference type="InterPro" id="IPR001304">
    <property type="entry name" value="C-type_lectin-like"/>
</dbReference>
<keyword evidence="1" id="KW-1015">Disulfide bond</keyword>
<sequence length="391" mass="43855">MLLPTNGNRADAPDVVIVLTDGFSGPVTGPASVLHSMGVQTFAIGVGSCVNDVKLHEIANCRDHVYKLSDFIRPEVITDNVHKQICCNKPRDRCHYHGCFYDRPNRKFPNSPILGHQAMTKLLCWNHCKNQGYPYAATEYSSQCFCGTQQNFDNLGPQLPDSQCNRPCTGDPNEMCGGTWRMSVYSSIDACPANYERVMVNGPCLRFSARDDRRTYQDAKQTCEEEGARLVVIKSAALDAFIDNRIQTTYAAETWIGLDDLTAPSPQYRWCDGSVLDTAAGDFDDWSPIDGQPDTFAGINWEKCVEIRPQFNYQWNNHFCWLRKNYICEKVAEPPCCPRPRVVVSDPGYTISDESGFSAYRLSPPLQCDEPAEEETPPPEEETPPPDEPLI</sequence>
<dbReference type="GeneID" id="118429674"/>
<dbReference type="Pfam" id="PF00092">
    <property type="entry name" value="VWA"/>
    <property type="match status" value="1"/>
</dbReference>
<feature type="domain" description="WSC" evidence="5">
    <location>
        <begin position="93"/>
        <end position="188"/>
    </location>
</feature>
<dbReference type="OrthoDB" id="10043391at2759"/>
<dbReference type="Gene3D" id="3.40.50.410">
    <property type="entry name" value="von Willebrand factor, type A domain"/>
    <property type="match status" value="1"/>
</dbReference>
<dbReference type="SUPFAM" id="SSF56436">
    <property type="entry name" value="C-type lectin-like"/>
    <property type="match status" value="1"/>
</dbReference>
<keyword evidence="6" id="KW-1185">Reference proteome</keyword>
<dbReference type="InterPro" id="IPR002035">
    <property type="entry name" value="VWF_A"/>
</dbReference>
<dbReference type="PROSITE" id="PS51212">
    <property type="entry name" value="WSC"/>
    <property type="match status" value="1"/>
</dbReference>
<dbReference type="AlphaFoldDB" id="A0A9J7N7L4"/>
<dbReference type="KEGG" id="bfo:118429674"/>
<feature type="region of interest" description="Disordered" evidence="2">
    <location>
        <begin position="355"/>
        <end position="391"/>
    </location>
</feature>
<gene>
    <name evidence="7" type="primary">LOC118429674</name>
</gene>
<dbReference type="PROSITE" id="PS50234">
    <property type="entry name" value="VWFA"/>
    <property type="match status" value="1"/>
</dbReference>
<dbReference type="InterPro" id="IPR016186">
    <property type="entry name" value="C-type_lectin-like/link_sf"/>
</dbReference>
<dbReference type="InterPro" id="IPR050801">
    <property type="entry name" value="Ca-Dep_Lectins_ImmuneDev"/>
</dbReference>
<dbReference type="InterPro" id="IPR018378">
    <property type="entry name" value="C-type_lectin_CS"/>
</dbReference>
<dbReference type="SMART" id="SM00321">
    <property type="entry name" value="WSC"/>
    <property type="match status" value="1"/>
</dbReference>
<organism evidence="6 7">
    <name type="scientific">Branchiostoma floridae</name>
    <name type="common">Florida lancelet</name>
    <name type="synonym">Amphioxus</name>
    <dbReference type="NCBI Taxonomy" id="7739"/>
    <lineage>
        <taxon>Eukaryota</taxon>
        <taxon>Metazoa</taxon>
        <taxon>Chordata</taxon>
        <taxon>Cephalochordata</taxon>
        <taxon>Leptocardii</taxon>
        <taxon>Amphioxiformes</taxon>
        <taxon>Branchiostomatidae</taxon>
        <taxon>Branchiostoma</taxon>
    </lineage>
</organism>
<feature type="compositionally biased region" description="Acidic residues" evidence="2">
    <location>
        <begin position="370"/>
        <end position="391"/>
    </location>
</feature>
<dbReference type="RefSeq" id="XP_035696152.1">
    <property type="nucleotide sequence ID" value="XM_035840259.1"/>
</dbReference>
<dbReference type="InterPro" id="IPR002889">
    <property type="entry name" value="WSC_carb-bd"/>
</dbReference>
<dbReference type="Gene3D" id="3.10.100.10">
    <property type="entry name" value="Mannose-Binding Protein A, subunit A"/>
    <property type="match status" value="1"/>
</dbReference>
<dbReference type="Proteomes" id="UP000001554">
    <property type="component" value="Chromosome 13"/>
</dbReference>
<evidence type="ECO:0000259" key="3">
    <source>
        <dbReference type="PROSITE" id="PS50041"/>
    </source>
</evidence>
<proteinExistence type="predicted"/>
<dbReference type="PROSITE" id="PS50041">
    <property type="entry name" value="C_TYPE_LECTIN_2"/>
    <property type="match status" value="1"/>
</dbReference>
<dbReference type="Pfam" id="PF01822">
    <property type="entry name" value="WSC"/>
    <property type="match status" value="1"/>
</dbReference>
<evidence type="ECO:0000313" key="6">
    <source>
        <dbReference type="Proteomes" id="UP000001554"/>
    </source>
</evidence>
<dbReference type="PROSITE" id="PS00615">
    <property type="entry name" value="C_TYPE_LECTIN_1"/>
    <property type="match status" value="1"/>
</dbReference>
<dbReference type="PANTHER" id="PTHR22801:SF63">
    <property type="entry name" value="C-TYPE LECTIN DOMAIN-CONTAINING PROTEIN"/>
    <property type="match status" value="1"/>
</dbReference>
<dbReference type="CDD" id="cd00037">
    <property type="entry name" value="CLECT"/>
    <property type="match status" value="1"/>
</dbReference>
<dbReference type="PANTHER" id="PTHR22801">
    <property type="entry name" value="LITHOSTATHINE"/>
    <property type="match status" value="1"/>
</dbReference>
<dbReference type="SMART" id="SM00034">
    <property type="entry name" value="CLECT"/>
    <property type="match status" value="1"/>
</dbReference>